<dbReference type="GO" id="GO:0004497">
    <property type="term" value="F:monooxygenase activity"/>
    <property type="evidence" value="ECO:0007669"/>
    <property type="project" value="UniProtKB-KW"/>
</dbReference>
<keyword evidence="4" id="KW-0560">Oxidoreductase</keyword>
<comment type="cofactor">
    <cofactor evidence="1">
        <name>FAD</name>
        <dbReference type="ChEBI" id="CHEBI:57692"/>
    </cofactor>
</comment>
<dbReference type="InterPro" id="IPR002938">
    <property type="entry name" value="FAD-bd"/>
</dbReference>
<dbReference type="OrthoDB" id="47494at2759"/>
<sequence>MLHDQTSREHLAFTATAPRNSIRSSQGLADYLKGIGNSKMKVLIIGAGPAGCALAHGLKKSNIDFEIFEKGQSIIGTRHWAFTLGWARPYLLKLLPLELGAKLNESQCDPFVNCAEIGEDRIVMYDGQTHKLSFTFPIPYASEINIRKLRELCASGLNIQYNKKFTHFDVSKEPGITIHFEDGSSAHGDIAVGVDGAGSPTRYCLLGKDASPQLLPFALMNFHCSYTDSQARYLKSHLHPLVDIAVHPSNHYIRMNILDMPDREDASTWTFQILTTWAVKSVEDYDNETDRVKRLKAHVKRDGWAEPYKSAIEWIPDETEVLRDQLKIWKPVRWENHGGRMTLCGDSAHAMTFHRGQGANNALYDSYCFVEAMKAVQAGSLSLKEAVDDYDEKILKRGAEEVQVSKTQTFFTHDWVNFGNSPVMRLGTKPSHSAKTEGC</sequence>
<evidence type="ECO:0000256" key="4">
    <source>
        <dbReference type="ARBA" id="ARBA00023002"/>
    </source>
</evidence>
<gene>
    <name evidence="7" type="ORF">B0J11DRAFT_518310</name>
</gene>
<keyword evidence="5" id="KW-0503">Monooxygenase</keyword>
<dbReference type="Pfam" id="PF13450">
    <property type="entry name" value="NAD_binding_8"/>
    <property type="match status" value="1"/>
</dbReference>
<dbReference type="PANTHER" id="PTHR47178:SF2">
    <property type="entry name" value="FAD-BINDING DOMAIN-CONTAINING PROTEIN"/>
    <property type="match status" value="1"/>
</dbReference>
<evidence type="ECO:0000259" key="6">
    <source>
        <dbReference type="Pfam" id="PF01494"/>
    </source>
</evidence>
<keyword evidence="8" id="KW-1185">Reference proteome</keyword>
<accession>A0A9P9EDG8</accession>
<organism evidence="7 8">
    <name type="scientific">Dendryphion nanum</name>
    <dbReference type="NCBI Taxonomy" id="256645"/>
    <lineage>
        <taxon>Eukaryota</taxon>
        <taxon>Fungi</taxon>
        <taxon>Dikarya</taxon>
        <taxon>Ascomycota</taxon>
        <taxon>Pezizomycotina</taxon>
        <taxon>Dothideomycetes</taxon>
        <taxon>Pleosporomycetidae</taxon>
        <taxon>Pleosporales</taxon>
        <taxon>Torulaceae</taxon>
        <taxon>Dendryphion</taxon>
    </lineage>
</organism>
<evidence type="ECO:0000256" key="1">
    <source>
        <dbReference type="ARBA" id="ARBA00001974"/>
    </source>
</evidence>
<keyword evidence="3" id="KW-0274">FAD</keyword>
<protein>
    <recommendedName>
        <fullName evidence="6">FAD-binding domain-containing protein</fullName>
    </recommendedName>
</protein>
<dbReference type="PRINTS" id="PR00420">
    <property type="entry name" value="RNGMNOXGNASE"/>
</dbReference>
<evidence type="ECO:0000256" key="2">
    <source>
        <dbReference type="ARBA" id="ARBA00022630"/>
    </source>
</evidence>
<evidence type="ECO:0000313" key="7">
    <source>
        <dbReference type="EMBL" id="KAH7135427.1"/>
    </source>
</evidence>
<keyword evidence="2" id="KW-0285">Flavoprotein</keyword>
<dbReference type="Gene3D" id="3.50.50.60">
    <property type="entry name" value="FAD/NAD(P)-binding domain"/>
    <property type="match status" value="1"/>
</dbReference>
<dbReference type="PANTHER" id="PTHR47178">
    <property type="entry name" value="MONOOXYGENASE, FAD-BINDING"/>
    <property type="match status" value="1"/>
</dbReference>
<feature type="domain" description="FAD-binding" evidence="6">
    <location>
        <begin position="189"/>
        <end position="401"/>
    </location>
</feature>
<name>A0A9P9EDG8_9PLEO</name>
<evidence type="ECO:0000256" key="5">
    <source>
        <dbReference type="ARBA" id="ARBA00023033"/>
    </source>
</evidence>
<evidence type="ECO:0000313" key="8">
    <source>
        <dbReference type="Proteomes" id="UP000700596"/>
    </source>
</evidence>
<dbReference type="InterPro" id="IPR036188">
    <property type="entry name" value="FAD/NAD-bd_sf"/>
</dbReference>
<reference evidence="7" key="1">
    <citation type="journal article" date="2021" name="Nat. Commun.">
        <title>Genetic determinants of endophytism in the Arabidopsis root mycobiome.</title>
        <authorList>
            <person name="Mesny F."/>
            <person name="Miyauchi S."/>
            <person name="Thiergart T."/>
            <person name="Pickel B."/>
            <person name="Atanasova L."/>
            <person name="Karlsson M."/>
            <person name="Huettel B."/>
            <person name="Barry K.W."/>
            <person name="Haridas S."/>
            <person name="Chen C."/>
            <person name="Bauer D."/>
            <person name="Andreopoulos W."/>
            <person name="Pangilinan J."/>
            <person name="LaButti K."/>
            <person name="Riley R."/>
            <person name="Lipzen A."/>
            <person name="Clum A."/>
            <person name="Drula E."/>
            <person name="Henrissat B."/>
            <person name="Kohler A."/>
            <person name="Grigoriev I.V."/>
            <person name="Martin F.M."/>
            <person name="Hacquard S."/>
        </authorList>
    </citation>
    <scope>NUCLEOTIDE SEQUENCE</scope>
    <source>
        <strain evidence="7">MPI-CAGE-CH-0243</strain>
    </source>
</reference>
<dbReference type="GO" id="GO:0071949">
    <property type="term" value="F:FAD binding"/>
    <property type="evidence" value="ECO:0007669"/>
    <property type="project" value="InterPro"/>
</dbReference>
<dbReference type="EMBL" id="JAGMWT010000002">
    <property type="protein sequence ID" value="KAH7135427.1"/>
    <property type="molecule type" value="Genomic_DNA"/>
</dbReference>
<dbReference type="Proteomes" id="UP000700596">
    <property type="component" value="Unassembled WGS sequence"/>
</dbReference>
<comment type="caution">
    <text evidence="7">The sequence shown here is derived from an EMBL/GenBank/DDBJ whole genome shotgun (WGS) entry which is preliminary data.</text>
</comment>
<dbReference type="Pfam" id="PF01494">
    <property type="entry name" value="FAD_binding_3"/>
    <property type="match status" value="1"/>
</dbReference>
<evidence type="ECO:0000256" key="3">
    <source>
        <dbReference type="ARBA" id="ARBA00022827"/>
    </source>
</evidence>
<dbReference type="AlphaFoldDB" id="A0A9P9EDG8"/>
<dbReference type="SUPFAM" id="SSF51905">
    <property type="entry name" value="FAD/NAD(P)-binding domain"/>
    <property type="match status" value="1"/>
</dbReference>
<proteinExistence type="predicted"/>